<dbReference type="AlphaFoldDB" id="A0A645E0M2"/>
<protein>
    <submittedName>
        <fullName evidence="2">Uncharacterized protein</fullName>
    </submittedName>
</protein>
<dbReference type="EMBL" id="VSSQ01041845">
    <property type="protein sequence ID" value="MPM95334.1"/>
    <property type="molecule type" value="Genomic_DNA"/>
</dbReference>
<feature type="transmembrane region" description="Helical" evidence="1">
    <location>
        <begin position="139"/>
        <end position="157"/>
    </location>
</feature>
<proteinExistence type="predicted"/>
<organism evidence="2">
    <name type="scientific">bioreactor metagenome</name>
    <dbReference type="NCBI Taxonomy" id="1076179"/>
    <lineage>
        <taxon>unclassified sequences</taxon>
        <taxon>metagenomes</taxon>
        <taxon>ecological metagenomes</taxon>
    </lineage>
</organism>
<feature type="transmembrane region" description="Helical" evidence="1">
    <location>
        <begin position="115"/>
        <end position="133"/>
    </location>
</feature>
<reference evidence="2" key="1">
    <citation type="submission" date="2019-08" db="EMBL/GenBank/DDBJ databases">
        <authorList>
            <person name="Kucharzyk K."/>
            <person name="Murdoch R.W."/>
            <person name="Higgins S."/>
            <person name="Loffler F."/>
        </authorList>
    </citation>
    <scope>NUCLEOTIDE SEQUENCE</scope>
</reference>
<evidence type="ECO:0000313" key="2">
    <source>
        <dbReference type="EMBL" id="MPM95334.1"/>
    </source>
</evidence>
<accession>A0A645E0M2</accession>
<name>A0A645E0M2_9ZZZZ</name>
<keyword evidence="1" id="KW-1133">Transmembrane helix</keyword>
<sequence length="205" mass="24525">MLLAQLLLRHRQASFLLDQIVDELLILFRDFPEQVGIRERVLRSLRGEQEVELGDPSVFVYVYQPLFQYLLRGADIFIGLLYVVRKDEYIVLDLSHLEADDVDLLLRHRYLLAQYAYLLRNVLFLTLLLFDILVYLRHLALDLLELALLLFYLRLYLGRRLRRRQSRQRGAEEHRDEKERYQPDYFCMDAHNDYRGAARAAWPPS</sequence>
<gene>
    <name evidence="2" type="ORF">SDC9_142488</name>
</gene>
<evidence type="ECO:0000256" key="1">
    <source>
        <dbReference type="SAM" id="Phobius"/>
    </source>
</evidence>
<keyword evidence="1" id="KW-0472">Membrane</keyword>
<comment type="caution">
    <text evidence="2">The sequence shown here is derived from an EMBL/GenBank/DDBJ whole genome shotgun (WGS) entry which is preliminary data.</text>
</comment>
<keyword evidence="1" id="KW-0812">Transmembrane</keyword>